<keyword evidence="3" id="KW-1185">Reference proteome</keyword>
<dbReference type="Gene3D" id="2.40.50.140">
    <property type="entry name" value="Nucleic acid-binding proteins"/>
    <property type="match status" value="8"/>
</dbReference>
<feature type="domain" description="Replication protein A 70 kDa DNA-binding subunit B/D first OB fold" evidence="1">
    <location>
        <begin position="901"/>
        <end position="995"/>
    </location>
</feature>
<dbReference type="EMBL" id="LR999451">
    <property type="protein sequence ID" value="CAE5959406.1"/>
    <property type="molecule type" value="Genomic_DNA"/>
</dbReference>
<organism evidence="2 3">
    <name type="scientific">Arabidopsis arenosa</name>
    <name type="common">Sand rock-cress</name>
    <name type="synonym">Cardaminopsis arenosa</name>
    <dbReference type="NCBI Taxonomy" id="38785"/>
    <lineage>
        <taxon>Eukaryota</taxon>
        <taxon>Viridiplantae</taxon>
        <taxon>Streptophyta</taxon>
        <taxon>Embryophyta</taxon>
        <taxon>Tracheophyta</taxon>
        <taxon>Spermatophyta</taxon>
        <taxon>Magnoliopsida</taxon>
        <taxon>eudicotyledons</taxon>
        <taxon>Gunneridae</taxon>
        <taxon>Pentapetalae</taxon>
        <taxon>rosids</taxon>
        <taxon>malvids</taxon>
        <taxon>Brassicales</taxon>
        <taxon>Brassicaceae</taxon>
        <taxon>Camelineae</taxon>
        <taxon>Arabidopsis</taxon>
    </lineage>
</organism>
<dbReference type="PANTHER" id="PTHR47165">
    <property type="entry name" value="OS03G0429900 PROTEIN"/>
    <property type="match status" value="1"/>
</dbReference>
<dbReference type="SUPFAM" id="SSF50249">
    <property type="entry name" value="Nucleic acid-binding proteins"/>
    <property type="match status" value="5"/>
</dbReference>
<dbReference type="Pfam" id="PF02721">
    <property type="entry name" value="DUF223"/>
    <property type="match status" value="5"/>
</dbReference>
<dbReference type="AlphaFoldDB" id="A0A8S1ZHK0"/>
<sequence>MSQNSSHDITSDVDQPDVCVDFADLVPGMVNMRVKVRIIRRFVCPAYGARFVDFVLEDPKGQKIHAVIGGDVAQRFSSILIEGNCITLSDFVVRMALGRFRPSSHRFRLGSNALTSVNLIRPFSQSDNFHFAKFSDIKEGHLNPCFCVGNVTATTACTCTQFFFDHECPEFLMARPRSSICVSDLIPSMNERMMGRFIIIRRFRCSSRLDTLELILADEKGDRIQASIGLDCLAYDSSRLVEGTWIFIKDFGLVDAVGSVRPTRHAYKILWNLSTSFKRTVVTASVDYFKFVRFEDVLAGLVDPCVCVDLIGRLMCVGNYDEDEGLNSTWEQIYLELENVRGIRIRCRLPKRLELSRGHMRATTLCTCTELLFNPSCDEASTKVLNKWRERSEAGYRTLRMILCDKRGSMIEAKINSELITEYDSEFKDGDWIALHHFELDLVTGDMRTTRHDYRINFLPSTILNLIPDKDDLHYALYPSSFLDVLDDKLIRTYLINLIGYVVDIDDIKYSDPSKRSAGYAMTSFKIKDAKNYVLPCVAIGDLAEHFHDEWKRTRSSRVVCVLRWWGIYKVSGHMVIQSVGRCSRLDLDPDMPEVPDFRKTKDQCFMNMAATLKFADLNVGQDKCVVCVKILALWIPNEDRLGRVCKMILADEEGVKIESTVPHPHYSKRFEKILEQGRWFLFEDFRVVTNPEVLRNTACPYIIQFTCKTKIEPILGKKESGFFNFISYTDIIEGRNLKLDLPVDLYGVIIRISRVKRLPYVANWDEVGKQPNYRNFQIVDAEGTVINCCAMKNHCTELTKMWNEANYDIRVRGSTVFCVLRFWMISGLEAERCVTSGDGCSQLLLDPEIAELEDEIYIAKFTSQFYKKKADPESEDEIDWGIPIQRNWDFVFLRMEPYPLSKLNPDTSEWRIRAKVLAIWQEYYDHYSTVDVVLVDDKGGKIHGIIPMELMPQFSSRIVENRWIVITDFILRPVVDALKPVAHRFELVFHKKTLCDTLQERSGDGFYDFVDFGIILNGSHDTSICVDIIGKAINVSKITSFGCHVYEDQVEHIVFDLQDTSERVLRCVLSITDALPLYRLWMTDPSDVIICVLRFVRVEFREGVRCSKLLLNPSIPGVKKMKSFFSIKHGPVAKKQKIKD</sequence>
<dbReference type="InterPro" id="IPR003871">
    <property type="entry name" value="RFA1B/D_OB_1st"/>
</dbReference>
<name>A0A8S1ZHK0_ARAAE</name>
<dbReference type="InterPro" id="IPR012340">
    <property type="entry name" value="NA-bd_OB-fold"/>
</dbReference>
<evidence type="ECO:0000313" key="2">
    <source>
        <dbReference type="EMBL" id="CAE5959406.1"/>
    </source>
</evidence>
<dbReference type="CDD" id="cd04480">
    <property type="entry name" value="RPA1_DBD_A_like"/>
    <property type="match status" value="5"/>
</dbReference>
<gene>
    <name evidence="2" type="ORF">AARE701A_LOCUS2932</name>
</gene>
<dbReference type="CDD" id="cd04481">
    <property type="entry name" value="RPA1_DBD_B_like"/>
    <property type="match status" value="2"/>
</dbReference>
<accession>A0A8S1ZHK0</accession>
<protein>
    <recommendedName>
        <fullName evidence="1">Replication protein A 70 kDa DNA-binding subunit B/D first OB fold domain-containing protein</fullName>
    </recommendedName>
</protein>
<proteinExistence type="predicted"/>
<evidence type="ECO:0000313" key="3">
    <source>
        <dbReference type="Proteomes" id="UP000682877"/>
    </source>
</evidence>
<feature type="domain" description="Replication protein A 70 kDa DNA-binding subunit B/D first OB fold" evidence="1">
    <location>
        <begin position="208"/>
        <end position="277"/>
    </location>
</feature>
<dbReference type="Proteomes" id="UP000682877">
    <property type="component" value="Chromosome 1"/>
</dbReference>
<feature type="domain" description="Replication protein A 70 kDa DNA-binding subunit B/D first OB fold" evidence="1">
    <location>
        <begin position="383"/>
        <end position="465"/>
    </location>
</feature>
<feature type="domain" description="Replication protein A 70 kDa DNA-binding subunit B/D first OB fold" evidence="1">
    <location>
        <begin position="23"/>
        <end position="118"/>
    </location>
</feature>
<dbReference type="PANTHER" id="PTHR47165:SF4">
    <property type="entry name" value="OS03G0429900 PROTEIN"/>
    <property type="match status" value="1"/>
</dbReference>
<evidence type="ECO:0000259" key="1">
    <source>
        <dbReference type="Pfam" id="PF02721"/>
    </source>
</evidence>
<feature type="domain" description="Replication protein A 70 kDa DNA-binding subunit B/D first OB fold" evidence="1">
    <location>
        <begin position="626"/>
        <end position="713"/>
    </location>
</feature>
<reference evidence="2" key="1">
    <citation type="submission" date="2021-01" db="EMBL/GenBank/DDBJ databases">
        <authorList>
            <person name="Bezrukov I."/>
        </authorList>
    </citation>
    <scope>NUCLEOTIDE SEQUENCE</scope>
</reference>